<evidence type="ECO:0000313" key="1">
    <source>
        <dbReference type="EMBL" id="ORX65199.1"/>
    </source>
</evidence>
<comment type="caution">
    <text evidence="1">The sequence shown here is derived from an EMBL/GenBank/DDBJ whole genome shotgun (WGS) entry which is preliminary data.</text>
</comment>
<name>A0A1Y1VV80_9FUNG</name>
<sequence>MDIKVPCVHNFPLRGLDPSLFELIFKEDITNPEELDSFISDRYPNHPFYYVVSGYIINRNGSRVGTNYIRNIYTGEMLKDPLLDKMVKYIGLDENKFLRLNNFLTSFGRNNNSSHSYIIFIPEDSSWTDHTCSMVIQTYKTLDFDVINEKAVKTFNEFQDFLTGDFYFIYQDIDRYYISSYTGLHLNISEKRLEKAILMNMLEDSGFESIIKLEGFHNENNIEEV</sequence>
<protein>
    <submittedName>
        <fullName evidence="1">Uncharacterized protein</fullName>
    </submittedName>
</protein>
<keyword evidence="2" id="KW-1185">Reference proteome</keyword>
<organism evidence="1 2">
    <name type="scientific">Linderina pennispora</name>
    <dbReference type="NCBI Taxonomy" id="61395"/>
    <lineage>
        <taxon>Eukaryota</taxon>
        <taxon>Fungi</taxon>
        <taxon>Fungi incertae sedis</taxon>
        <taxon>Zoopagomycota</taxon>
        <taxon>Kickxellomycotina</taxon>
        <taxon>Kickxellomycetes</taxon>
        <taxon>Kickxellales</taxon>
        <taxon>Kickxellaceae</taxon>
        <taxon>Linderina</taxon>
    </lineage>
</organism>
<accession>A0A1Y1VV80</accession>
<proteinExistence type="predicted"/>
<dbReference type="AlphaFoldDB" id="A0A1Y1VV80"/>
<dbReference type="RefSeq" id="XP_040739520.1">
    <property type="nucleotide sequence ID" value="XM_040888906.1"/>
</dbReference>
<evidence type="ECO:0000313" key="2">
    <source>
        <dbReference type="Proteomes" id="UP000193922"/>
    </source>
</evidence>
<dbReference type="GeneID" id="63805554"/>
<gene>
    <name evidence="1" type="ORF">DL89DRAFT_271276</name>
</gene>
<reference evidence="1 2" key="1">
    <citation type="submission" date="2016-07" db="EMBL/GenBank/DDBJ databases">
        <title>Pervasive Adenine N6-methylation of Active Genes in Fungi.</title>
        <authorList>
            <consortium name="DOE Joint Genome Institute"/>
            <person name="Mondo S.J."/>
            <person name="Dannebaum R.O."/>
            <person name="Kuo R.C."/>
            <person name="Labutti K."/>
            <person name="Haridas S."/>
            <person name="Kuo A."/>
            <person name="Salamov A."/>
            <person name="Ahrendt S.R."/>
            <person name="Lipzen A."/>
            <person name="Sullivan W."/>
            <person name="Andreopoulos W.B."/>
            <person name="Clum A."/>
            <person name="Lindquist E."/>
            <person name="Daum C."/>
            <person name="Ramamoorthy G.K."/>
            <person name="Gryganskyi A."/>
            <person name="Culley D."/>
            <person name="Magnuson J.K."/>
            <person name="James T.Y."/>
            <person name="O'Malley M.A."/>
            <person name="Stajich J.E."/>
            <person name="Spatafora J.W."/>
            <person name="Visel A."/>
            <person name="Grigoriev I.V."/>
        </authorList>
    </citation>
    <scope>NUCLEOTIDE SEQUENCE [LARGE SCALE GENOMIC DNA]</scope>
    <source>
        <strain evidence="1 2">ATCC 12442</strain>
    </source>
</reference>
<dbReference type="EMBL" id="MCFD01000041">
    <property type="protein sequence ID" value="ORX65199.1"/>
    <property type="molecule type" value="Genomic_DNA"/>
</dbReference>
<dbReference type="Proteomes" id="UP000193922">
    <property type="component" value="Unassembled WGS sequence"/>
</dbReference>